<dbReference type="GO" id="GO:0005524">
    <property type="term" value="F:ATP binding"/>
    <property type="evidence" value="ECO:0007669"/>
    <property type="project" value="UniProtKB-KW"/>
</dbReference>
<accession>A0A7R9G7N1</accession>
<dbReference type="GO" id="GO:0004674">
    <property type="term" value="F:protein serine/threonine kinase activity"/>
    <property type="evidence" value="ECO:0007669"/>
    <property type="project" value="UniProtKB-KW"/>
</dbReference>
<reference evidence="8" key="1">
    <citation type="submission" date="2020-11" db="EMBL/GenBank/DDBJ databases">
        <authorList>
            <person name="Tran Van P."/>
        </authorList>
    </citation>
    <scope>NUCLEOTIDE SEQUENCE</scope>
</reference>
<evidence type="ECO:0000259" key="7">
    <source>
        <dbReference type="PROSITE" id="PS51285"/>
    </source>
</evidence>
<proteinExistence type="predicted"/>
<keyword evidence="9" id="KW-1185">Reference proteome</keyword>
<feature type="chain" id="PRO_5036210562" description="AGC-kinase C-terminal domain-containing protein" evidence="6">
    <location>
        <begin position="22"/>
        <end position="117"/>
    </location>
</feature>
<keyword evidence="6" id="KW-0732">Signal</keyword>
<organism evidence="8">
    <name type="scientific">Notodromas monacha</name>
    <dbReference type="NCBI Taxonomy" id="399045"/>
    <lineage>
        <taxon>Eukaryota</taxon>
        <taxon>Metazoa</taxon>
        <taxon>Ecdysozoa</taxon>
        <taxon>Arthropoda</taxon>
        <taxon>Crustacea</taxon>
        <taxon>Oligostraca</taxon>
        <taxon>Ostracoda</taxon>
        <taxon>Podocopa</taxon>
        <taxon>Podocopida</taxon>
        <taxon>Cypridocopina</taxon>
        <taxon>Cypridoidea</taxon>
        <taxon>Cyprididae</taxon>
        <taxon>Notodromas</taxon>
    </lineage>
</organism>
<dbReference type="InterPro" id="IPR000961">
    <property type="entry name" value="AGC-kinase_C"/>
</dbReference>
<keyword evidence="1" id="KW-0723">Serine/threonine-protein kinase</keyword>
<name>A0A7R9G7N1_9CRUS</name>
<dbReference type="EMBL" id="OA882039">
    <property type="protein sequence ID" value="CAD7272079.1"/>
    <property type="molecule type" value="Genomic_DNA"/>
</dbReference>
<evidence type="ECO:0000256" key="3">
    <source>
        <dbReference type="ARBA" id="ARBA00022741"/>
    </source>
</evidence>
<feature type="domain" description="AGC-kinase C-terminal" evidence="7">
    <location>
        <begin position="54"/>
        <end position="117"/>
    </location>
</feature>
<dbReference type="EMBL" id="CAJPEX010000002">
    <property type="protein sequence ID" value="CAG0912231.1"/>
    <property type="molecule type" value="Genomic_DNA"/>
</dbReference>
<evidence type="ECO:0000313" key="8">
    <source>
        <dbReference type="EMBL" id="CAD7272079.1"/>
    </source>
</evidence>
<gene>
    <name evidence="8" type="ORF">NMOB1V02_LOCUS29</name>
</gene>
<feature type="signal peptide" evidence="6">
    <location>
        <begin position="1"/>
        <end position="21"/>
    </location>
</feature>
<keyword evidence="4" id="KW-0418">Kinase</keyword>
<evidence type="ECO:0000256" key="6">
    <source>
        <dbReference type="SAM" id="SignalP"/>
    </source>
</evidence>
<evidence type="ECO:0000256" key="2">
    <source>
        <dbReference type="ARBA" id="ARBA00022679"/>
    </source>
</evidence>
<dbReference type="Proteomes" id="UP000678499">
    <property type="component" value="Unassembled WGS sequence"/>
</dbReference>
<sequence>MRLVSIFVSLCIIVLSSTTHSGRTICLLQGSCVFRSYRNPGGGVVGILLLACITPVSWRCLVPYYWLLLALSEAHKVEVPYTPPCSGPGDASNFDDYDEEPLRISSTEKCAKEFADF</sequence>
<keyword evidence="2" id="KW-0808">Transferase</keyword>
<evidence type="ECO:0000256" key="5">
    <source>
        <dbReference type="ARBA" id="ARBA00022840"/>
    </source>
</evidence>
<dbReference type="PROSITE" id="PS51285">
    <property type="entry name" value="AGC_KINASE_CTER"/>
    <property type="match status" value="1"/>
</dbReference>
<keyword evidence="3" id="KW-0547">Nucleotide-binding</keyword>
<protein>
    <recommendedName>
        <fullName evidence="7">AGC-kinase C-terminal domain-containing protein</fullName>
    </recommendedName>
</protein>
<evidence type="ECO:0000256" key="4">
    <source>
        <dbReference type="ARBA" id="ARBA00022777"/>
    </source>
</evidence>
<dbReference type="OrthoDB" id="63267at2759"/>
<evidence type="ECO:0000256" key="1">
    <source>
        <dbReference type="ARBA" id="ARBA00022527"/>
    </source>
</evidence>
<dbReference type="AlphaFoldDB" id="A0A7R9G7N1"/>
<keyword evidence="5" id="KW-0067">ATP-binding</keyword>
<evidence type="ECO:0000313" key="9">
    <source>
        <dbReference type="Proteomes" id="UP000678499"/>
    </source>
</evidence>